<evidence type="ECO:0000313" key="2">
    <source>
        <dbReference type="EMBL" id="PLM67804.1"/>
    </source>
</evidence>
<dbReference type="Pfam" id="PF13347">
    <property type="entry name" value="MFS_2"/>
    <property type="match status" value="1"/>
</dbReference>
<organism evidence="2 3">
    <name type="scientific">Klebsiella michiganensis</name>
    <dbReference type="NCBI Taxonomy" id="1134687"/>
    <lineage>
        <taxon>Bacteria</taxon>
        <taxon>Pseudomonadati</taxon>
        <taxon>Pseudomonadota</taxon>
        <taxon>Gammaproteobacteria</taxon>
        <taxon>Enterobacterales</taxon>
        <taxon>Enterobacteriaceae</taxon>
        <taxon>Klebsiella/Raoultella group</taxon>
        <taxon>Klebsiella</taxon>
    </lineage>
</organism>
<sequence>MGNAYSMLANTIDYGEWKFGIRNDGLVYSGGSFSAILGSGIASRGIGWILGMAGYIPGNVTTQPIIVLFTLQILFIYVPIILSALSLFLLRLYTLEKIYPSIIKDLSLRTENIY</sequence>
<evidence type="ECO:0000313" key="3">
    <source>
        <dbReference type="Proteomes" id="UP000234661"/>
    </source>
</evidence>
<dbReference type="AlphaFoldDB" id="A0A2J4ZXS9"/>
<protein>
    <recommendedName>
        <fullName evidence="4">MFS transporter</fullName>
    </recommendedName>
</protein>
<dbReference type="EMBL" id="PIET01000065">
    <property type="protein sequence ID" value="PLM67804.1"/>
    <property type="molecule type" value="Genomic_DNA"/>
</dbReference>
<feature type="transmembrane region" description="Helical" evidence="1">
    <location>
        <begin position="65"/>
        <end position="90"/>
    </location>
</feature>
<evidence type="ECO:0000256" key="1">
    <source>
        <dbReference type="SAM" id="Phobius"/>
    </source>
</evidence>
<name>A0A2J4ZXS9_9ENTR</name>
<keyword evidence="1" id="KW-0472">Membrane</keyword>
<feature type="transmembrane region" description="Helical" evidence="1">
    <location>
        <begin position="26"/>
        <end position="53"/>
    </location>
</feature>
<keyword evidence="1" id="KW-1133">Transmembrane helix</keyword>
<proteinExistence type="predicted"/>
<reference evidence="2 3" key="2">
    <citation type="submission" date="2018-01" db="EMBL/GenBank/DDBJ databases">
        <title>Genomic study of Klebsiella pneumoniae.</title>
        <authorList>
            <person name="Yang Y."/>
            <person name="Bicalho R."/>
        </authorList>
    </citation>
    <scope>NUCLEOTIDE SEQUENCE [LARGE SCALE GENOMIC DNA]</scope>
    <source>
        <strain evidence="2 3">A2</strain>
    </source>
</reference>
<gene>
    <name evidence="2" type="ORF">CWM85_04910</name>
</gene>
<comment type="caution">
    <text evidence="2">The sequence shown here is derived from an EMBL/GenBank/DDBJ whole genome shotgun (WGS) entry which is preliminary data.</text>
</comment>
<accession>A0A2J4ZXS9</accession>
<dbReference type="Proteomes" id="UP000234661">
    <property type="component" value="Unassembled WGS sequence"/>
</dbReference>
<keyword evidence="1" id="KW-0812">Transmembrane</keyword>
<evidence type="ECO:0008006" key="4">
    <source>
        <dbReference type="Google" id="ProtNLM"/>
    </source>
</evidence>
<reference evidence="2 3" key="1">
    <citation type="submission" date="2017-11" db="EMBL/GenBank/DDBJ databases">
        <authorList>
            <person name="Han C.G."/>
        </authorList>
    </citation>
    <scope>NUCLEOTIDE SEQUENCE [LARGE SCALE GENOMIC DNA]</scope>
    <source>
        <strain evidence="2 3">A2</strain>
    </source>
</reference>
<dbReference type="RefSeq" id="WP_154908256.1">
    <property type="nucleotide sequence ID" value="NZ_ABVZTX020000033.1"/>
</dbReference>